<reference evidence="2 3" key="2">
    <citation type="submission" date="2016-08" db="EMBL/GenBank/DDBJ databases">
        <title>Pervasive Adenine N6-methylation of Active Genes in Fungi.</title>
        <authorList>
            <consortium name="DOE Joint Genome Institute"/>
            <person name="Mondo S.J."/>
            <person name="Dannebaum R.O."/>
            <person name="Kuo R.C."/>
            <person name="Labutti K."/>
            <person name="Haridas S."/>
            <person name="Kuo A."/>
            <person name="Salamov A."/>
            <person name="Ahrendt S.R."/>
            <person name="Lipzen A."/>
            <person name="Sullivan W."/>
            <person name="Andreopoulos W.B."/>
            <person name="Clum A."/>
            <person name="Lindquist E."/>
            <person name="Daum C."/>
            <person name="Ramamoorthy G.K."/>
            <person name="Gryganskyi A."/>
            <person name="Culley D."/>
            <person name="Magnuson J.K."/>
            <person name="James T.Y."/>
            <person name="O'Malley M.A."/>
            <person name="Stajich J.E."/>
            <person name="Spatafora J.W."/>
            <person name="Visel A."/>
            <person name="Grigoriev I.V."/>
        </authorList>
    </citation>
    <scope>NUCLEOTIDE SEQUENCE [LARGE SCALE GENOMIC DNA]</scope>
    <source>
        <strain evidence="2 3">S4</strain>
    </source>
</reference>
<keyword evidence="3" id="KW-1185">Reference proteome</keyword>
<dbReference type="OrthoDB" id="2387105at2759"/>
<dbReference type="AlphaFoldDB" id="A0A1Y1V321"/>
<organism evidence="2 3">
    <name type="scientific">Anaeromyces robustus</name>
    <dbReference type="NCBI Taxonomy" id="1754192"/>
    <lineage>
        <taxon>Eukaryota</taxon>
        <taxon>Fungi</taxon>
        <taxon>Fungi incertae sedis</taxon>
        <taxon>Chytridiomycota</taxon>
        <taxon>Chytridiomycota incertae sedis</taxon>
        <taxon>Neocallimastigomycetes</taxon>
        <taxon>Neocallimastigales</taxon>
        <taxon>Neocallimastigaceae</taxon>
        <taxon>Anaeromyces</taxon>
    </lineage>
</organism>
<dbReference type="STRING" id="1754192.A0A1Y1V321"/>
<accession>A0A1Y1V321</accession>
<dbReference type="InterPro" id="IPR014867">
    <property type="entry name" value="Spore_coat_CotH_CotH2/3/7"/>
</dbReference>
<evidence type="ECO:0008006" key="4">
    <source>
        <dbReference type="Google" id="ProtNLM"/>
    </source>
</evidence>
<protein>
    <recommendedName>
        <fullName evidence="4">Coth-domain-containing protein</fullName>
    </recommendedName>
</protein>
<sequence length="591" mass="66729">MNYKSKLFILGLISKIYAANFSVVSLQGDCQLEVGGQTYPMTKDEAVPLYKATADVPSGTQYKYICGGTPDVDRTLNGDKTYNELVGRKLTVYNMPEFGYPNAEPWTRSIGRTELFDPTYVPIVIIDAPQQFFVDGRGSANFNGISFILKENVFTFTNIPTSGKNGDEDKFQFKVTLPGDGIYHRTVLKFRPSSYDPVFFRQILYGDIAHAIGNPAHESVSARVYLSDGTPIGLYVLQEDCTTESFIKTAFFGDPNTGEIKDYEPNVIYDCATGADFTANDGKYLGAFKNNTVDLKVELLEMTQRLETLDVNNEAAVTEFDNNDLDLDTLFRALALEYLAGHWDSYWGLSTNFVTYHPKDVGASGYKFYFVDQDFDQTWSVGMYQGLDPQNYPNKSYKTLLFQNWKQLNGNEFDTETRVLVDRLLGCDGQPDCVTKRMFENHLQSIVQHIFNPVAMKRKTDGYKERLMEEMVWDTSLTRLHTGTNQMYHFTMDDFNHGIESADYLGSKFFYGILDWTTAICNTVCNEFQIDYDKTPYTPDTAAKVEAQPIDPGSQFDATATLQTESSDSIMEKVNIAFVTIATILSVVLFI</sequence>
<dbReference type="Proteomes" id="UP000193944">
    <property type="component" value="Unassembled WGS sequence"/>
</dbReference>
<keyword evidence="1" id="KW-0732">Signal</keyword>
<gene>
    <name evidence="2" type="ORF">BCR32DRAFT_288298</name>
</gene>
<feature type="signal peptide" evidence="1">
    <location>
        <begin position="1"/>
        <end position="18"/>
    </location>
</feature>
<feature type="chain" id="PRO_5012575885" description="Coth-domain-containing protein" evidence="1">
    <location>
        <begin position="19"/>
        <end position="591"/>
    </location>
</feature>
<evidence type="ECO:0000313" key="2">
    <source>
        <dbReference type="EMBL" id="ORX44741.1"/>
    </source>
</evidence>
<comment type="caution">
    <text evidence="2">The sequence shown here is derived from an EMBL/GenBank/DDBJ whole genome shotgun (WGS) entry which is preliminary data.</text>
</comment>
<dbReference type="EMBL" id="MCFG01000783">
    <property type="protein sequence ID" value="ORX44741.1"/>
    <property type="molecule type" value="Genomic_DNA"/>
</dbReference>
<name>A0A1Y1V321_9FUNG</name>
<dbReference type="Pfam" id="PF08757">
    <property type="entry name" value="CotH"/>
    <property type="match status" value="1"/>
</dbReference>
<evidence type="ECO:0000313" key="3">
    <source>
        <dbReference type="Proteomes" id="UP000193944"/>
    </source>
</evidence>
<reference evidence="2 3" key="1">
    <citation type="submission" date="2016-08" db="EMBL/GenBank/DDBJ databases">
        <title>A Parts List for Fungal Cellulosomes Revealed by Comparative Genomics.</title>
        <authorList>
            <consortium name="DOE Joint Genome Institute"/>
            <person name="Haitjema C.H."/>
            <person name="Gilmore S.P."/>
            <person name="Henske J.K."/>
            <person name="Solomon K.V."/>
            <person name="De Groot R."/>
            <person name="Kuo A."/>
            <person name="Mondo S.J."/>
            <person name="Salamov A.A."/>
            <person name="Labutti K."/>
            <person name="Zhao Z."/>
            <person name="Chiniquy J."/>
            <person name="Barry K."/>
            <person name="Brewer H.M."/>
            <person name="Purvine S.O."/>
            <person name="Wright A.T."/>
            <person name="Boxma B."/>
            <person name="Van Alen T."/>
            <person name="Hackstein J.H."/>
            <person name="Baker S.E."/>
            <person name="Grigoriev I.V."/>
            <person name="O'Malley M.A."/>
        </authorList>
    </citation>
    <scope>NUCLEOTIDE SEQUENCE [LARGE SCALE GENOMIC DNA]</scope>
    <source>
        <strain evidence="2 3">S4</strain>
    </source>
</reference>
<proteinExistence type="predicted"/>
<evidence type="ECO:0000256" key="1">
    <source>
        <dbReference type="SAM" id="SignalP"/>
    </source>
</evidence>